<evidence type="ECO:0000313" key="3">
    <source>
        <dbReference type="EMBL" id="KAG2175208.1"/>
    </source>
</evidence>
<sequence>MVWSRTPKSFCKLMSSHAPHSHNPLTAIGFSIGFVGIVGLVISLIALIPLNAYNIALAIQTITKLQIAYGRGSIMIPGPYQPVQVFLLGTIAFSVITILLLLATCWRNASARNRPQRSRRAKRVGRERRGSKASSIAESIHSVQSELSSSSQSTFLQNPSSSWISRFSTMSFILQFCWAIFGSHTLYFTVYEEHPLPAAIMKAATTCLLILWTNYAIMICFSIVFCFAACCVLIGGISSSAYDEEDELEDQQVSERSPLLTSTNTMT</sequence>
<feature type="region of interest" description="Disordered" evidence="1">
    <location>
        <begin position="114"/>
        <end position="137"/>
    </location>
</feature>
<feature type="transmembrane region" description="Helical" evidence="2">
    <location>
        <begin position="25"/>
        <end position="48"/>
    </location>
</feature>
<feature type="region of interest" description="Disordered" evidence="1">
    <location>
        <begin position="248"/>
        <end position="267"/>
    </location>
</feature>
<evidence type="ECO:0000313" key="4">
    <source>
        <dbReference type="Proteomes" id="UP000612746"/>
    </source>
</evidence>
<feature type="compositionally biased region" description="Basic residues" evidence="1">
    <location>
        <begin position="114"/>
        <end position="131"/>
    </location>
</feature>
<keyword evidence="2" id="KW-0812">Transmembrane</keyword>
<evidence type="ECO:0000256" key="1">
    <source>
        <dbReference type="SAM" id="MobiDB-lite"/>
    </source>
</evidence>
<keyword evidence="2" id="KW-0472">Membrane</keyword>
<keyword evidence="2" id="KW-1133">Transmembrane helix</keyword>
<dbReference type="EMBL" id="JAEPRA010000015">
    <property type="protein sequence ID" value="KAG2175208.1"/>
    <property type="molecule type" value="Genomic_DNA"/>
</dbReference>
<gene>
    <name evidence="3" type="ORF">INT44_007696</name>
</gene>
<reference evidence="3" key="1">
    <citation type="submission" date="2020-12" db="EMBL/GenBank/DDBJ databases">
        <title>Metabolic potential, ecology and presence of endohyphal bacteria is reflected in genomic diversity of Mucoromycotina.</title>
        <authorList>
            <person name="Muszewska A."/>
            <person name="Okrasinska A."/>
            <person name="Steczkiewicz K."/>
            <person name="Drgas O."/>
            <person name="Orlowska M."/>
            <person name="Perlinska-Lenart U."/>
            <person name="Aleksandrzak-Piekarczyk T."/>
            <person name="Szatraj K."/>
            <person name="Zielenkiewicz U."/>
            <person name="Pilsyk S."/>
            <person name="Malc E."/>
            <person name="Mieczkowski P."/>
            <person name="Kruszewska J.S."/>
            <person name="Biernat P."/>
            <person name="Pawlowska J."/>
        </authorList>
    </citation>
    <scope>NUCLEOTIDE SEQUENCE</scope>
    <source>
        <strain evidence="3">WA0000051536</strain>
    </source>
</reference>
<accession>A0A8H7UCU3</accession>
<dbReference type="AlphaFoldDB" id="A0A8H7UCU3"/>
<name>A0A8H7UCU3_9FUNG</name>
<organism evidence="3 4">
    <name type="scientific">Umbelopsis vinacea</name>
    <dbReference type="NCBI Taxonomy" id="44442"/>
    <lineage>
        <taxon>Eukaryota</taxon>
        <taxon>Fungi</taxon>
        <taxon>Fungi incertae sedis</taxon>
        <taxon>Mucoromycota</taxon>
        <taxon>Mucoromycotina</taxon>
        <taxon>Umbelopsidomycetes</taxon>
        <taxon>Umbelopsidales</taxon>
        <taxon>Umbelopsidaceae</taxon>
        <taxon>Umbelopsis</taxon>
    </lineage>
</organism>
<comment type="caution">
    <text evidence="3">The sequence shown here is derived from an EMBL/GenBank/DDBJ whole genome shotgun (WGS) entry which is preliminary data.</text>
</comment>
<protein>
    <submittedName>
        <fullName evidence="3">Uncharacterized protein</fullName>
    </submittedName>
</protein>
<dbReference type="Proteomes" id="UP000612746">
    <property type="component" value="Unassembled WGS sequence"/>
</dbReference>
<keyword evidence="4" id="KW-1185">Reference proteome</keyword>
<proteinExistence type="predicted"/>
<feature type="transmembrane region" description="Helical" evidence="2">
    <location>
        <begin position="85"/>
        <end position="109"/>
    </location>
</feature>
<feature type="transmembrane region" description="Helical" evidence="2">
    <location>
        <begin position="210"/>
        <end position="234"/>
    </location>
</feature>
<feature type="transmembrane region" description="Helical" evidence="2">
    <location>
        <begin position="172"/>
        <end position="190"/>
    </location>
</feature>
<dbReference type="OrthoDB" id="2279810at2759"/>
<evidence type="ECO:0000256" key="2">
    <source>
        <dbReference type="SAM" id="Phobius"/>
    </source>
</evidence>